<keyword evidence="2" id="KW-1003">Cell membrane</keyword>
<proteinExistence type="predicted"/>
<dbReference type="InterPro" id="IPR013783">
    <property type="entry name" value="Ig-like_fold"/>
</dbReference>
<keyword evidence="5" id="KW-1133">Transmembrane helix</keyword>
<dbReference type="InterPro" id="IPR051713">
    <property type="entry name" value="T-cell_Activation_Regulation"/>
</dbReference>
<dbReference type="AlphaFoldDB" id="A0A7N8XNC8"/>
<keyword evidence="4" id="KW-0732">Signal</keyword>
<dbReference type="PANTHER" id="PTHR25466:SF14">
    <property type="entry name" value="BUTYROPHILIN SUBFAMILY 2 MEMBER A2-LIKE-RELATED"/>
    <property type="match status" value="1"/>
</dbReference>
<evidence type="ECO:0000256" key="4">
    <source>
        <dbReference type="ARBA" id="ARBA00022729"/>
    </source>
</evidence>
<feature type="domain" description="Ig-like" evidence="11">
    <location>
        <begin position="21"/>
        <end position="125"/>
    </location>
</feature>
<dbReference type="InterPro" id="IPR007110">
    <property type="entry name" value="Ig-like_dom"/>
</dbReference>
<keyword evidence="6" id="KW-0472">Membrane</keyword>
<dbReference type="PANTHER" id="PTHR25466">
    <property type="entry name" value="T-LYMPHOCYTE ACTIVATION ANTIGEN"/>
    <property type="match status" value="1"/>
</dbReference>
<dbReference type="GO" id="GO:0071222">
    <property type="term" value="P:cellular response to lipopolysaccharide"/>
    <property type="evidence" value="ECO:0007669"/>
    <property type="project" value="TreeGrafter"/>
</dbReference>
<reference evidence="12" key="2">
    <citation type="submission" date="2025-09" db="UniProtKB">
        <authorList>
            <consortium name="Ensembl"/>
        </authorList>
    </citation>
    <scope>IDENTIFICATION</scope>
</reference>
<dbReference type="Gene3D" id="2.60.40.10">
    <property type="entry name" value="Immunoglobulins"/>
    <property type="match status" value="1"/>
</dbReference>
<evidence type="ECO:0000256" key="1">
    <source>
        <dbReference type="ARBA" id="ARBA00004251"/>
    </source>
</evidence>
<keyword evidence="7" id="KW-1015">Disulfide bond</keyword>
<dbReference type="GeneTree" id="ENSGT00940000168804"/>
<protein>
    <recommendedName>
        <fullName evidence="11">Ig-like domain-containing protein</fullName>
    </recommendedName>
</protein>
<sequence length="170" mass="19655">LRHVAHPAHYVSCLSICLLKPKQQNLFFSQHATGEQVYQGEEPVVLPCQVNASNLMDSIVVWSRADLKLPVVHRFVYPGDDDLRDQNQRYRNRTSMRTDALQTGDLSLSLRKPNIFDSDNYTCSVIKSLNISSLNFLPQFINKHFLKLRQEFSPCKSGRPVFIVKCTWWM</sequence>
<dbReference type="GO" id="GO:0006955">
    <property type="term" value="P:immune response"/>
    <property type="evidence" value="ECO:0007669"/>
    <property type="project" value="TreeGrafter"/>
</dbReference>
<dbReference type="GO" id="GO:0007166">
    <property type="term" value="P:cell surface receptor signaling pathway"/>
    <property type="evidence" value="ECO:0007669"/>
    <property type="project" value="TreeGrafter"/>
</dbReference>
<evidence type="ECO:0000256" key="7">
    <source>
        <dbReference type="ARBA" id="ARBA00023157"/>
    </source>
</evidence>
<evidence type="ECO:0000256" key="6">
    <source>
        <dbReference type="ARBA" id="ARBA00023136"/>
    </source>
</evidence>
<keyword evidence="3" id="KW-0812">Transmembrane</keyword>
<organism evidence="12 13">
    <name type="scientific">Mastacembelus armatus</name>
    <name type="common">zig-zag eel</name>
    <dbReference type="NCBI Taxonomy" id="205130"/>
    <lineage>
        <taxon>Eukaryota</taxon>
        <taxon>Metazoa</taxon>
        <taxon>Chordata</taxon>
        <taxon>Craniata</taxon>
        <taxon>Vertebrata</taxon>
        <taxon>Euteleostomi</taxon>
        <taxon>Actinopterygii</taxon>
        <taxon>Neopterygii</taxon>
        <taxon>Teleostei</taxon>
        <taxon>Neoteleostei</taxon>
        <taxon>Acanthomorphata</taxon>
        <taxon>Anabantaria</taxon>
        <taxon>Synbranchiformes</taxon>
        <taxon>Mastacembelidae</taxon>
        <taxon>Mastacembelus</taxon>
    </lineage>
</organism>
<keyword evidence="13" id="KW-1185">Reference proteome</keyword>
<dbReference type="GO" id="GO:0042130">
    <property type="term" value="P:negative regulation of T cell proliferation"/>
    <property type="evidence" value="ECO:0007669"/>
    <property type="project" value="TreeGrafter"/>
</dbReference>
<keyword evidence="10" id="KW-0393">Immunoglobulin domain</keyword>
<dbReference type="GO" id="GO:0009897">
    <property type="term" value="C:external side of plasma membrane"/>
    <property type="evidence" value="ECO:0007669"/>
    <property type="project" value="TreeGrafter"/>
</dbReference>
<dbReference type="InterPro" id="IPR036179">
    <property type="entry name" value="Ig-like_dom_sf"/>
</dbReference>
<dbReference type="PROSITE" id="PS50835">
    <property type="entry name" value="IG_LIKE"/>
    <property type="match status" value="1"/>
</dbReference>
<dbReference type="Ensembl" id="ENSMAMT00000049751.1">
    <property type="protein sequence ID" value="ENSMAMP00000052887.1"/>
    <property type="gene ID" value="ENSMAMG00000028320.1"/>
</dbReference>
<evidence type="ECO:0000256" key="5">
    <source>
        <dbReference type="ARBA" id="ARBA00022989"/>
    </source>
</evidence>
<dbReference type="InParanoid" id="A0A7N8XNC8"/>
<evidence type="ECO:0000256" key="2">
    <source>
        <dbReference type="ARBA" id="ARBA00022475"/>
    </source>
</evidence>
<keyword evidence="8" id="KW-0675">Receptor</keyword>
<evidence type="ECO:0000313" key="12">
    <source>
        <dbReference type="Ensembl" id="ENSMAMP00000052887.1"/>
    </source>
</evidence>
<evidence type="ECO:0000256" key="10">
    <source>
        <dbReference type="ARBA" id="ARBA00023319"/>
    </source>
</evidence>
<accession>A0A7N8XNC8</accession>
<evidence type="ECO:0000256" key="3">
    <source>
        <dbReference type="ARBA" id="ARBA00022692"/>
    </source>
</evidence>
<evidence type="ECO:0000259" key="11">
    <source>
        <dbReference type="PROSITE" id="PS50835"/>
    </source>
</evidence>
<dbReference type="Proteomes" id="UP000261640">
    <property type="component" value="Unplaced"/>
</dbReference>
<evidence type="ECO:0000256" key="9">
    <source>
        <dbReference type="ARBA" id="ARBA00023180"/>
    </source>
</evidence>
<evidence type="ECO:0000313" key="13">
    <source>
        <dbReference type="Proteomes" id="UP000261640"/>
    </source>
</evidence>
<reference evidence="12" key="1">
    <citation type="submission" date="2025-08" db="UniProtKB">
        <authorList>
            <consortium name="Ensembl"/>
        </authorList>
    </citation>
    <scope>IDENTIFICATION</scope>
</reference>
<dbReference type="GO" id="GO:0042102">
    <property type="term" value="P:positive regulation of T cell proliferation"/>
    <property type="evidence" value="ECO:0007669"/>
    <property type="project" value="TreeGrafter"/>
</dbReference>
<comment type="subcellular location">
    <subcellularLocation>
        <location evidence="1">Cell membrane</location>
        <topology evidence="1">Single-pass type I membrane protein</topology>
    </subcellularLocation>
</comment>
<keyword evidence="9" id="KW-0325">Glycoprotein</keyword>
<name>A0A7N8XNC8_9TELE</name>
<dbReference type="GO" id="GO:0031295">
    <property type="term" value="P:T cell costimulation"/>
    <property type="evidence" value="ECO:0007669"/>
    <property type="project" value="TreeGrafter"/>
</dbReference>
<evidence type="ECO:0000256" key="8">
    <source>
        <dbReference type="ARBA" id="ARBA00023170"/>
    </source>
</evidence>
<dbReference type="SUPFAM" id="SSF48726">
    <property type="entry name" value="Immunoglobulin"/>
    <property type="match status" value="1"/>
</dbReference>